<evidence type="ECO:0000313" key="2">
    <source>
        <dbReference type="Proteomes" id="UP000557749"/>
    </source>
</evidence>
<gene>
    <name evidence="1" type="ORF">H2Y57_05160</name>
</gene>
<proteinExistence type="predicted"/>
<dbReference type="Proteomes" id="UP000557749">
    <property type="component" value="Unassembled WGS sequence"/>
</dbReference>
<organism evidence="1 2">
    <name type="scientific">Pectobacterium aroidearum</name>
    <dbReference type="NCBI Taxonomy" id="1201031"/>
    <lineage>
        <taxon>Bacteria</taxon>
        <taxon>Pseudomonadati</taxon>
        <taxon>Pseudomonadota</taxon>
        <taxon>Gammaproteobacteria</taxon>
        <taxon>Enterobacterales</taxon>
        <taxon>Pectobacteriaceae</taxon>
        <taxon>Pectobacterium</taxon>
    </lineage>
</organism>
<dbReference type="EMBL" id="JACERJ010000002">
    <property type="protein sequence ID" value="MBA5203075.1"/>
    <property type="molecule type" value="Genomic_DNA"/>
</dbReference>
<protein>
    <recommendedName>
        <fullName evidence="3">Phage protein</fullName>
    </recommendedName>
</protein>
<comment type="caution">
    <text evidence="1">The sequence shown here is derived from an EMBL/GenBank/DDBJ whole genome shotgun (WGS) entry which is preliminary data.</text>
</comment>
<accession>A0AAW3STX8</accession>
<evidence type="ECO:0000313" key="1">
    <source>
        <dbReference type="EMBL" id="MBA5203075.1"/>
    </source>
</evidence>
<evidence type="ECO:0008006" key="3">
    <source>
        <dbReference type="Google" id="ProtNLM"/>
    </source>
</evidence>
<dbReference type="AlphaFoldDB" id="A0AAW3STX8"/>
<sequence length="63" mass="6788">MIDIDLVIKSIPENGRVLITCEDGEVTSIRIVAENEHVTTFNALIDLAKLAGYSIVSSNGNTL</sequence>
<name>A0AAW3STX8_9GAMM</name>
<dbReference type="RefSeq" id="WP_181844671.1">
    <property type="nucleotide sequence ID" value="NZ_JACERJ010000002.1"/>
</dbReference>
<reference evidence="1 2" key="1">
    <citation type="submission" date="2020-07" db="EMBL/GenBank/DDBJ databases">
        <title>Characterization of Pectobacterium aroidearum strains causing soft rot on Amorphophallus konjac.</title>
        <authorList>
            <person name="Xie H."/>
        </authorList>
    </citation>
    <scope>NUCLEOTIDE SEQUENCE [LARGE SCALE GENOMIC DNA]</scope>
    <source>
        <strain evidence="1 2">MY7</strain>
    </source>
</reference>